<proteinExistence type="inferred from homology"/>
<dbReference type="CDD" id="cd06578">
    <property type="entry name" value="HemD"/>
    <property type="match status" value="1"/>
</dbReference>
<dbReference type="InterPro" id="IPR036108">
    <property type="entry name" value="4pyrrol_syn_uPrphyn_synt_sf"/>
</dbReference>
<evidence type="ECO:0000256" key="1">
    <source>
        <dbReference type="ARBA" id="ARBA00004772"/>
    </source>
</evidence>
<dbReference type="InterPro" id="IPR003754">
    <property type="entry name" value="4pyrrol_synth_uPrphyn_synth"/>
</dbReference>
<comment type="pathway">
    <text evidence="1 9">Porphyrin-containing compound metabolism; protoporphyrin-IX biosynthesis; coproporphyrinogen-III from 5-aminolevulinate: step 3/4.</text>
</comment>
<evidence type="ECO:0000313" key="11">
    <source>
        <dbReference type="EMBL" id="CAA0115957.1"/>
    </source>
</evidence>
<keyword evidence="5 9" id="KW-0627">Porphyrin biosynthesis</keyword>
<dbReference type="Pfam" id="PF02602">
    <property type="entry name" value="HEM4"/>
    <property type="match status" value="1"/>
</dbReference>
<feature type="domain" description="Tetrapyrrole biosynthesis uroporphyrinogen III synthase" evidence="10">
    <location>
        <begin position="21"/>
        <end position="250"/>
    </location>
</feature>
<accession>A0A5S9QCE6</accession>
<evidence type="ECO:0000256" key="8">
    <source>
        <dbReference type="ARBA" id="ARBA00048617"/>
    </source>
</evidence>
<dbReference type="GO" id="GO:0004852">
    <property type="term" value="F:uroporphyrinogen-III synthase activity"/>
    <property type="evidence" value="ECO:0007669"/>
    <property type="project" value="UniProtKB-UniRule"/>
</dbReference>
<dbReference type="PANTHER" id="PTHR38042:SF1">
    <property type="entry name" value="UROPORPHYRINOGEN-III SYNTHASE, CHLOROPLASTIC"/>
    <property type="match status" value="1"/>
</dbReference>
<dbReference type="Gene3D" id="3.40.50.10090">
    <property type="match status" value="2"/>
</dbReference>
<dbReference type="GO" id="GO:0006782">
    <property type="term" value="P:protoporphyrinogen IX biosynthetic process"/>
    <property type="evidence" value="ECO:0007669"/>
    <property type="project" value="UniProtKB-UniRule"/>
</dbReference>
<dbReference type="Proteomes" id="UP000441399">
    <property type="component" value="Unassembled WGS sequence"/>
</dbReference>
<evidence type="ECO:0000256" key="2">
    <source>
        <dbReference type="ARBA" id="ARBA00008133"/>
    </source>
</evidence>
<comment type="catalytic activity">
    <reaction evidence="8 9">
        <text>hydroxymethylbilane = uroporphyrinogen III + H2O</text>
        <dbReference type="Rhea" id="RHEA:18965"/>
        <dbReference type="ChEBI" id="CHEBI:15377"/>
        <dbReference type="ChEBI" id="CHEBI:57308"/>
        <dbReference type="ChEBI" id="CHEBI:57845"/>
        <dbReference type="EC" id="4.2.1.75"/>
    </reaction>
</comment>
<dbReference type="PANTHER" id="PTHR38042">
    <property type="entry name" value="UROPORPHYRINOGEN-III SYNTHASE, CHLOROPLASTIC"/>
    <property type="match status" value="1"/>
</dbReference>
<keyword evidence="4 9" id="KW-0456">Lyase</keyword>
<dbReference type="OrthoDB" id="9787650at2"/>
<evidence type="ECO:0000256" key="9">
    <source>
        <dbReference type="RuleBase" id="RU366031"/>
    </source>
</evidence>
<comment type="function">
    <text evidence="6 9">Catalyzes cyclization of the linear tetrapyrrole, hydroxymethylbilane, to the macrocyclic uroporphyrinogen III.</text>
</comment>
<sequence length="267" mass="29196">MTAIKILVTRPQAQNTSFLNAISELGDEALVLPMLAIEPLTASNAASNLAQIKARVLDLAHYHHVIFISTNAVDLGCQWFDQYWPQTPVLPAWYAIGKATAKTMEGYGLPAREGDSTMNSEALLALPELQVLDGQKVLIVRGEGGRDHLKSVLQDRGAKVDYLEVYRRRSLSYPQGTTTKLIENGMDIVTVTSGETIQALLDQAMIDGTTQQILEIPVIVPGTRLENLAREHGFHHIFVAKNAGLDAMIAAVNAVKTTRSYRGFSSE</sequence>
<name>A0A5S9QCE6_9GAMM</name>
<gene>
    <name evidence="11" type="primary">hemD</name>
    <name evidence="11" type="ORF">OPDIPICF_01795</name>
</gene>
<evidence type="ECO:0000256" key="6">
    <source>
        <dbReference type="ARBA" id="ARBA00037589"/>
    </source>
</evidence>
<dbReference type="EC" id="4.2.1.75" evidence="3 9"/>
<evidence type="ECO:0000256" key="7">
    <source>
        <dbReference type="ARBA" id="ARBA00040167"/>
    </source>
</evidence>
<evidence type="ECO:0000256" key="3">
    <source>
        <dbReference type="ARBA" id="ARBA00013109"/>
    </source>
</evidence>
<reference evidence="11 12" key="1">
    <citation type="submission" date="2019-11" db="EMBL/GenBank/DDBJ databases">
        <authorList>
            <person name="Holert J."/>
        </authorList>
    </citation>
    <scope>NUCLEOTIDE SEQUENCE [LARGE SCALE GENOMIC DNA]</scope>
    <source>
        <strain evidence="11">SB11_3</strain>
    </source>
</reference>
<dbReference type="AlphaFoldDB" id="A0A5S9QCE6"/>
<dbReference type="UniPathway" id="UPA00251">
    <property type="reaction ID" value="UER00320"/>
</dbReference>
<dbReference type="EMBL" id="CACSIO010000023">
    <property type="protein sequence ID" value="CAA0115957.1"/>
    <property type="molecule type" value="Genomic_DNA"/>
</dbReference>
<dbReference type="InterPro" id="IPR039793">
    <property type="entry name" value="UROS/Hem4"/>
</dbReference>
<dbReference type="SUPFAM" id="SSF69618">
    <property type="entry name" value="HemD-like"/>
    <property type="match status" value="1"/>
</dbReference>
<evidence type="ECO:0000313" key="12">
    <source>
        <dbReference type="Proteomes" id="UP000441399"/>
    </source>
</evidence>
<evidence type="ECO:0000256" key="5">
    <source>
        <dbReference type="ARBA" id="ARBA00023244"/>
    </source>
</evidence>
<protein>
    <recommendedName>
        <fullName evidence="7 9">Uroporphyrinogen-III synthase</fullName>
        <ecNumber evidence="3 9">4.2.1.75</ecNumber>
    </recommendedName>
</protein>
<dbReference type="GO" id="GO:0006780">
    <property type="term" value="P:uroporphyrinogen III biosynthetic process"/>
    <property type="evidence" value="ECO:0007669"/>
    <property type="project" value="UniProtKB-UniRule"/>
</dbReference>
<evidence type="ECO:0000259" key="10">
    <source>
        <dbReference type="Pfam" id="PF02602"/>
    </source>
</evidence>
<keyword evidence="12" id="KW-1185">Reference proteome</keyword>
<organism evidence="11 12">
    <name type="scientific">BD1-7 clade bacterium</name>
    <dbReference type="NCBI Taxonomy" id="2029982"/>
    <lineage>
        <taxon>Bacteria</taxon>
        <taxon>Pseudomonadati</taxon>
        <taxon>Pseudomonadota</taxon>
        <taxon>Gammaproteobacteria</taxon>
        <taxon>Cellvibrionales</taxon>
        <taxon>Spongiibacteraceae</taxon>
        <taxon>BD1-7 clade</taxon>
    </lineage>
</organism>
<comment type="similarity">
    <text evidence="2 9">Belongs to the uroporphyrinogen-III synthase family.</text>
</comment>
<evidence type="ECO:0000256" key="4">
    <source>
        <dbReference type="ARBA" id="ARBA00023239"/>
    </source>
</evidence>